<evidence type="ECO:0000313" key="1">
    <source>
        <dbReference type="EMBL" id="CAL1674455.1"/>
    </source>
</evidence>
<dbReference type="EMBL" id="OZ034824">
    <property type="protein sequence ID" value="CAL1674455.1"/>
    <property type="molecule type" value="Genomic_DNA"/>
</dbReference>
<gene>
    <name evidence="1" type="ORF">LPLAT_LOCUS1123</name>
</gene>
<sequence>MNIPRSFYRITVIANSSHEAIIEDTKNGCKMRSHFRVLAFSRCRAALLFAATLRRGIRRPDSRIPRAGLFARRAVFPGKRKRDLDALGDSSGGAYVDLIGSRERAYINKIYLGRNTGILYRVEIEAGTSRR</sequence>
<accession>A0AAV2N3G3</accession>
<dbReference type="AlphaFoldDB" id="A0AAV2N3G3"/>
<protein>
    <submittedName>
        <fullName evidence="1">Uncharacterized protein</fullName>
    </submittedName>
</protein>
<reference evidence="1 2" key="1">
    <citation type="submission" date="2024-04" db="EMBL/GenBank/DDBJ databases">
        <authorList>
            <consortium name="Molecular Ecology Group"/>
        </authorList>
    </citation>
    <scope>NUCLEOTIDE SEQUENCE [LARGE SCALE GENOMIC DNA]</scope>
</reference>
<keyword evidence="2" id="KW-1185">Reference proteome</keyword>
<organism evidence="1 2">
    <name type="scientific">Lasius platythorax</name>
    <dbReference type="NCBI Taxonomy" id="488582"/>
    <lineage>
        <taxon>Eukaryota</taxon>
        <taxon>Metazoa</taxon>
        <taxon>Ecdysozoa</taxon>
        <taxon>Arthropoda</taxon>
        <taxon>Hexapoda</taxon>
        <taxon>Insecta</taxon>
        <taxon>Pterygota</taxon>
        <taxon>Neoptera</taxon>
        <taxon>Endopterygota</taxon>
        <taxon>Hymenoptera</taxon>
        <taxon>Apocrita</taxon>
        <taxon>Aculeata</taxon>
        <taxon>Formicoidea</taxon>
        <taxon>Formicidae</taxon>
        <taxon>Formicinae</taxon>
        <taxon>Lasius</taxon>
        <taxon>Lasius</taxon>
    </lineage>
</organism>
<evidence type="ECO:0000313" key="2">
    <source>
        <dbReference type="Proteomes" id="UP001497644"/>
    </source>
</evidence>
<dbReference type="Proteomes" id="UP001497644">
    <property type="component" value="Chromosome 1"/>
</dbReference>
<name>A0AAV2N3G3_9HYME</name>
<proteinExistence type="predicted"/>